<name>A0A164DP46_9CRUS</name>
<dbReference type="Proteomes" id="UP000076858">
    <property type="component" value="Unassembled WGS sequence"/>
</dbReference>
<reference evidence="1 2" key="1">
    <citation type="submission" date="2016-03" db="EMBL/GenBank/DDBJ databases">
        <title>EvidentialGene: Evidence-directed Construction of Genes on Genomes.</title>
        <authorList>
            <person name="Gilbert D.G."/>
            <person name="Choi J.-H."/>
            <person name="Mockaitis K."/>
            <person name="Colbourne J."/>
            <person name="Pfrender M."/>
        </authorList>
    </citation>
    <scope>NUCLEOTIDE SEQUENCE [LARGE SCALE GENOMIC DNA]</scope>
    <source>
        <strain evidence="1 2">Xinb3</strain>
        <tissue evidence="1">Complete organism</tissue>
    </source>
</reference>
<comment type="caution">
    <text evidence="1">The sequence shown here is derived from an EMBL/GenBank/DDBJ whole genome shotgun (WGS) entry which is preliminary data.</text>
</comment>
<gene>
    <name evidence="1" type="ORF">APZ42_009937</name>
</gene>
<proteinExistence type="predicted"/>
<organism evidence="1 2">
    <name type="scientific">Daphnia magna</name>
    <dbReference type="NCBI Taxonomy" id="35525"/>
    <lineage>
        <taxon>Eukaryota</taxon>
        <taxon>Metazoa</taxon>
        <taxon>Ecdysozoa</taxon>
        <taxon>Arthropoda</taxon>
        <taxon>Crustacea</taxon>
        <taxon>Branchiopoda</taxon>
        <taxon>Diplostraca</taxon>
        <taxon>Cladocera</taxon>
        <taxon>Anomopoda</taxon>
        <taxon>Daphniidae</taxon>
        <taxon>Daphnia</taxon>
    </lineage>
</organism>
<sequence length="45" mass="5038">TPYCLLVGSSKVCSKFRLSPAMVRTSRLAARTFPSTYTNQMEKPL</sequence>
<protein>
    <submittedName>
        <fullName evidence="1">Uncharacterized protein</fullName>
    </submittedName>
</protein>
<evidence type="ECO:0000313" key="1">
    <source>
        <dbReference type="EMBL" id="KZR95981.1"/>
    </source>
</evidence>
<feature type="non-terminal residue" evidence="1">
    <location>
        <position position="45"/>
    </location>
</feature>
<dbReference type="AlphaFoldDB" id="A0A164DP46"/>
<evidence type="ECO:0000313" key="2">
    <source>
        <dbReference type="Proteomes" id="UP000076858"/>
    </source>
</evidence>
<feature type="non-terminal residue" evidence="1">
    <location>
        <position position="1"/>
    </location>
</feature>
<dbReference type="EMBL" id="LRGB01026517">
    <property type="protein sequence ID" value="KZR95981.1"/>
    <property type="molecule type" value="Genomic_DNA"/>
</dbReference>
<accession>A0A164DP46</accession>
<keyword evidence="2" id="KW-1185">Reference proteome</keyword>